<sequence>MEEATWLEERKSAVLCAFVEHHSTMLRLLGIAADAMARMLHEDAEQLRWRASDVGILVCNESVGPAESWDEGYCWRAACTFVALDVLRGCQGHVCRKRRKA</sequence>
<evidence type="ECO:0000313" key="2">
    <source>
        <dbReference type="Proteomes" id="UP000243681"/>
    </source>
</evidence>
<dbReference type="Proteomes" id="UP000243681">
    <property type="component" value="Chromosome 1"/>
</dbReference>
<organism evidence="1 2">
    <name type="scientific">Eimeria tenella</name>
    <name type="common">Coccidian parasite</name>
    <dbReference type="NCBI Taxonomy" id="5802"/>
    <lineage>
        <taxon>Eukaryota</taxon>
        <taxon>Sar</taxon>
        <taxon>Alveolata</taxon>
        <taxon>Apicomplexa</taxon>
        <taxon>Conoidasida</taxon>
        <taxon>Coccidia</taxon>
        <taxon>Eucoccidiorida</taxon>
        <taxon>Eimeriorina</taxon>
        <taxon>Eimeriidae</taxon>
        <taxon>Eimeria</taxon>
    </lineage>
</organism>
<proteinExistence type="predicted"/>
<accession>C8TDK6</accession>
<protein>
    <submittedName>
        <fullName evidence="1">Uncharacterized protein</fullName>
    </submittedName>
</protein>
<name>C8TDK6_EIMTE</name>
<evidence type="ECO:0000313" key="1">
    <source>
        <dbReference type="EMBL" id="CAK51342.1"/>
    </source>
</evidence>
<dbReference type="EMBL" id="AM269894">
    <property type="protein sequence ID" value="CAK51342.1"/>
    <property type="molecule type" value="Genomic_DNA"/>
</dbReference>
<reference evidence="1 2" key="1">
    <citation type="journal article" date="2007" name="Genome Res.">
        <title>Sequencing and analysis of chromosome 1 of Eimeria tenella reveals a unique segmental organization.</title>
        <authorList>
            <person name="Ling K.H."/>
            <person name="Rajandream M.A."/>
            <person name="Rivailler P."/>
            <person name="Ivens A."/>
            <person name="Yap S.J."/>
            <person name="Madeira A.M.B.N."/>
            <person name="Mungall K."/>
            <person name="Billington K."/>
            <person name="Yee W.Y."/>
            <person name="Bankier A.T."/>
            <person name="Carroll F."/>
            <person name="Durham A.M."/>
            <person name="Peters N."/>
            <person name="Loo S.S."/>
            <person name="Mat-Isa M.N."/>
            <person name="Novaes J."/>
            <person name="Quail M."/>
            <person name="Rosli R."/>
            <person name="Shamsudin M.N."/>
            <person name="Sobreira T.J.P."/>
            <person name="Tivey A.R."/>
            <person name="Wai S.F."/>
            <person name="White S."/>
            <person name="Wu X."/>
            <person name="Kerhornou A.X."/>
            <person name="Blake D."/>
            <person name="Mohamed R."/>
            <person name="Shirley M."/>
            <person name="Gruber A."/>
            <person name="Berriman M."/>
            <person name="Tomley F."/>
            <person name="Dear P.H."/>
            <person name="Wan K.L."/>
        </authorList>
    </citation>
    <scope>NUCLEOTIDE SEQUENCE [LARGE SCALE GENOMIC DNA]</scope>
    <source>
        <strain evidence="1 2">Houghton</strain>
    </source>
</reference>
<dbReference type="AlphaFoldDB" id="C8TDK6"/>
<gene>
    <name evidence="1" type="ORF">e1012e08.tmp0111</name>
</gene>